<dbReference type="SUPFAM" id="SSF111384">
    <property type="entry name" value="OmpH-like"/>
    <property type="match status" value="1"/>
</dbReference>
<evidence type="ECO:0000256" key="1">
    <source>
        <dbReference type="ARBA" id="ARBA00009091"/>
    </source>
</evidence>
<dbReference type="GO" id="GO:0051082">
    <property type="term" value="F:unfolded protein binding"/>
    <property type="evidence" value="ECO:0007669"/>
    <property type="project" value="InterPro"/>
</dbReference>
<gene>
    <name evidence="4" type="ORF">Mal48_15750</name>
</gene>
<evidence type="ECO:0000256" key="3">
    <source>
        <dbReference type="SAM" id="MobiDB-lite"/>
    </source>
</evidence>
<feature type="region of interest" description="Disordered" evidence="3">
    <location>
        <begin position="181"/>
        <end position="209"/>
    </location>
</feature>
<proteinExistence type="inferred from homology"/>
<organism evidence="4 5">
    <name type="scientific">Thalassoglobus polymorphus</name>
    <dbReference type="NCBI Taxonomy" id="2527994"/>
    <lineage>
        <taxon>Bacteria</taxon>
        <taxon>Pseudomonadati</taxon>
        <taxon>Planctomycetota</taxon>
        <taxon>Planctomycetia</taxon>
        <taxon>Planctomycetales</taxon>
        <taxon>Planctomycetaceae</taxon>
        <taxon>Thalassoglobus</taxon>
    </lineage>
</organism>
<evidence type="ECO:0000313" key="4">
    <source>
        <dbReference type="EMBL" id="QDT32331.1"/>
    </source>
</evidence>
<dbReference type="KEGG" id="tpol:Mal48_15750"/>
<dbReference type="EMBL" id="CP036267">
    <property type="protein sequence ID" value="QDT32331.1"/>
    <property type="molecule type" value="Genomic_DNA"/>
</dbReference>
<dbReference type="InterPro" id="IPR005632">
    <property type="entry name" value="Chaperone_Skp"/>
</dbReference>
<dbReference type="GO" id="GO:0005829">
    <property type="term" value="C:cytosol"/>
    <property type="evidence" value="ECO:0007669"/>
    <property type="project" value="TreeGrafter"/>
</dbReference>
<comment type="similarity">
    <text evidence="1">Belongs to the Skp family.</text>
</comment>
<dbReference type="OrthoDB" id="211904at2"/>
<dbReference type="GO" id="GO:0050821">
    <property type="term" value="P:protein stabilization"/>
    <property type="evidence" value="ECO:0007669"/>
    <property type="project" value="TreeGrafter"/>
</dbReference>
<dbReference type="AlphaFoldDB" id="A0A517QL44"/>
<reference evidence="4 5" key="1">
    <citation type="submission" date="2019-02" db="EMBL/GenBank/DDBJ databases">
        <title>Deep-cultivation of Planctomycetes and their phenomic and genomic characterization uncovers novel biology.</title>
        <authorList>
            <person name="Wiegand S."/>
            <person name="Jogler M."/>
            <person name="Boedeker C."/>
            <person name="Pinto D."/>
            <person name="Vollmers J."/>
            <person name="Rivas-Marin E."/>
            <person name="Kohn T."/>
            <person name="Peeters S.H."/>
            <person name="Heuer A."/>
            <person name="Rast P."/>
            <person name="Oberbeckmann S."/>
            <person name="Bunk B."/>
            <person name="Jeske O."/>
            <person name="Meyerdierks A."/>
            <person name="Storesund J.E."/>
            <person name="Kallscheuer N."/>
            <person name="Luecker S."/>
            <person name="Lage O.M."/>
            <person name="Pohl T."/>
            <person name="Merkel B.J."/>
            <person name="Hornburger P."/>
            <person name="Mueller R.-W."/>
            <person name="Bruemmer F."/>
            <person name="Labrenz M."/>
            <person name="Spormann A.M."/>
            <person name="Op den Camp H."/>
            <person name="Overmann J."/>
            <person name="Amann R."/>
            <person name="Jetten M.S.M."/>
            <person name="Mascher T."/>
            <person name="Medema M.H."/>
            <person name="Devos D.P."/>
            <person name="Kaster A.-K."/>
            <person name="Ovreas L."/>
            <person name="Rohde M."/>
            <person name="Galperin M.Y."/>
            <person name="Jogler C."/>
        </authorList>
    </citation>
    <scope>NUCLEOTIDE SEQUENCE [LARGE SCALE GENOMIC DNA]</scope>
    <source>
        <strain evidence="4 5">Mal48</strain>
    </source>
</reference>
<sequence>MNRSSMLTACALVAAFGIGLTWSYFTNQQSGGVAIVDLDEVARRIGRDKEMVDSIQTQAGALNKTLVAAQQSAVNQLNKAKSTANEDEQITNEEAQQFVRMQRNAQVQLTQLQQKARLNLNQHRQGLVSQFRKDAQPIAAKVAKERGFDSVVTRNDTVVFSYDKTVDITEDVIKQMSAEMPAKPAKASTAKAAPKPAATAKAPESTTTN</sequence>
<evidence type="ECO:0000256" key="2">
    <source>
        <dbReference type="ARBA" id="ARBA00022729"/>
    </source>
</evidence>
<evidence type="ECO:0000313" key="5">
    <source>
        <dbReference type="Proteomes" id="UP000315724"/>
    </source>
</evidence>
<keyword evidence="2" id="KW-0732">Signal</keyword>
<dbReference type="Gene3D" id="3.30.910.20">
    <property type="entry name" value="Skp domain"/>
    <property type="match status" value="1"/>
</dbReference>
<protein>
    <submittedName>
        <fullName evidence="4">Outer membrane protein (OmpH-like)</fullName>
    </submittedName>
</protein>
<dbReference type="SMART" id="SM00935">
    <property type="entry name" value="OmpH"/>
    <property type="match status" value="1"/>
</dbReference>
<keyword evidence="5" id="KW-1185">Reference proteome</keyword>
<dbReference type="RefSeq" id="WP_145197512.1">
    <property type="nucleotide sequence ID" value="NZ_CP036267.1"/>
</dbReference>
<accession>A0A517QL44</accession>
<dbReference type="InterPro" id="IPR024930">
    <property type="entry name" value="Skp_dom_sf"/>
</dbReference>
<dbReference type="Proteomes" id="UP000315724">
    <property type="component" value="Chromosome"/>
</dbReference>
<name>A0A517QL44_9PLAN</name>
<dbReference type="PANTHER" id="PTHR35089:SF1">
    <property type="entry name" value="CHAPERONE PROTEIN SKP"/>
    <property type="match status" value="1"/>
</dbReference>
<dbReference type="PANTHER" id="PTHR35089">
    <property type="entry name" value="CHAPERONE PROTEIN SKP"/>
    <property type="match status" value="1"/>
</dbReference>
<dbReference type="Pfam" id="PF03938">
    <property type="entry name" value="OmpH"/>
    <property type="match status" value="1"/>
</dbReference>